<dbReference type="GO" id="GO:0005886">
    <property type="term" value="C:plasma membrane"/>
    <property type="evidence" value="ECO:0007669"/>
    <property type="project" value="UniProtKB-SubCell"/>
</dbReference>
<sequence length="360" mass="40417">MSDTADKESKTEEPTEKKVRDSVEKGKLPVAKETTIFASFVAILIFAVFFAQDSVARLGVFLSIFLEKPEGWPLATERDVIELYQIVFIEIAKPLGIMMLLLVVAGVGASVLQNMPQFVGERIRPQASRISLTKGWNRLFGLQGFVEFLKSLGKVGFAVLVLVFVLSDDLRQLLAGMITQPTAFAQVIRSMTIDILVSIVFVMGLITAVDLVWSRFHWRQELRMTRQEVKDELKQSEGDPIVKSRLRSLGRDRARRRMMTAVPRATLVIANPTHFSIALKYVRDEDSAPLVVAKGQDLVALRIREIAEQHNIPIFEDVALARSMYKQVSVDSVIPPKFYQAVAELVRVVYAGKAQRKEIS</sequence>
<keyword evidence="7 13" id="KW-1005">Bacterial flagellum biogenesis</keyword>
<evidence type="ECO:0000256" key="7">
    <source>
        <dbReference type="ARBA" id="ARBA00022795"/>
    </source>
</evidence>
<keyword evidence="16" id="KW-1185">Reference proteome</keyword>
<dbReference type="GO" id="GO:0009306">
    <property type="term" value="P:protein secretion"/>
    <property type="evidence" value="ECO:0007669"/>
    <property type="project" value="InterPro"/>
</dbReference>
<evidence type="ECO:0000256" key="14">
    <source>
        <dbReference type="SAM" id="MobiDB-lite"/>
    </source>
</evidence>
<feature type="transmembrane region" description="Helical" evidence="13">
    <location>
        <begin position="35"/>
        <end position="66"/>
    </location>
</feature>
<dbReference type="InterPro" id="IPR006136">
    <property type="entry name" value="FlhB"/>
</dbReference>
<evidence type="ECO:0000256" key="3">
    <source>
        <dbReference type="ARBA" id="ARBA00021622"/>
    </source>
</evidence>
<protein>
    <recommendedName>
        <fullName evidence="3 13">Flagellar biosynthetic protein FlhB</fullName>
    </recommendedName>
</protein>
<name>A0A432V5Z0_9HYPH</name>
<keyword evidence="9 13" id="KW-1133">Transmembrane helix</keyword>
<evidence type="ECO:0000256" key="10">
    <source>
        <dbReference type="ARBA" id="ARBA00023136"/>
    </source>
</evidence>
<evidence type="ECO:0000256" key="5">
    <source>
        <dbReference type="ARBA" id="ARBA00022475"/>
    </source>
</evidence>
<dbReference type="PRINTS" id="PR00950">
    <property type="entry name" value="TYPE3IMSPROT"/>
</dbReference>
<evidence type="ECO:0000313" key="15">
    <source>
        <dbReference type="EMBL" id="RUM97559.1"/>
    </source>
</evidence>
<evidence type="ECO:0000256" key="6">
    <source>
        <dbReference type="ARBA" id="ARBA00022692"/>
    </source>
</evidence>
<evidence type="ECO:0000256" key="13">
    <source>
        <dbReference type="RuleBase" id="RU364091"/>
    </source>
</evidence>
<evidence type="ECO:0000256" key="11">
    <source>
        <dbReference type="ARBA" id="ARBA00023225"/>
    </source>
</evidence>
<dbReference type="PANTHER" id="PTHR30531">
    <property type="entry name" value="FLAGELLAR BIOSYNTHETIC PROTEIN FLHB"/>
    <property type="match status" value="1"/>
</dbReference>
<dbReference type="InterPro" id="IPR006135">
    <property type="entry name" value="T3SS_substrate_exporter"/>
</dbReference>
<dbReference type="AlphaFoldDB" id="A0A432V5Z0"/>
<proteinExistence type="inferred from homology"/>
<evidence type="ECO:0000256" key="12">
    <source>
        <dbReference type="ARBA" id="ARBA00025078"/>
    </source>
</evidence>
<reference evidence="15 16" key="1">
    <citation type="submission" date="2018-11" db="EMBL/GenBank/DDBJ databases">
        <title>Pseudaminobacter arsenicus sp. nov., an arsenic-resistant bacterium isolated from arsenic-rich aquifers.</title>
        <authorList>
            <person name="Mu Y."/>
        </authorList>
    </citation>
    <scope>NUCLEOTIDE SEQUENCE [LARGE SCALE GENOMIC DNA]</scope>
    <source>
        <strain evidence="15 16">CB3</strain>
    </source>
</reference>
<evidence type="ECO:0000256" key="2">
    <source>
        <dbReference type="ARBA" id="ARBA00010690"/>
    </source>
</evidence>
<dbReference type="Gene3D" id="6.10.250.2080">
    <property type="match status" value="1"/>
</dbReference>
<dbReference type="SUPFAM" id="SSF160544">
    <property type="entry name" value="EscU C-terminal domain-like"/>
    <property type="match status" value="1"/>
</dbReference>
<gene>
    <name evidence="13 15" type="primary">flhB</name>
    <name evidence="15" type="ORF">EET67_12980</name>
</gene>
<comment type="function">
    <text evidence="12 13">Required for formation of the rod structure in the basal body of the flagellar apparatus. Together with FliI and FliH, may constitute the export apparatus of flagellin.</text>
</comment>
<keyword evidence="10 13" id="KW-0472">Membrane</keyword>
<evidence type="ECO:0000256" key="4">
    <source>
        <dbReference type="ARBA" id="ARBA00022448"/>
    </source>
</evidence>
<keyword evidence="11 13" id="KW-1006">Bacterial flagellum protein export</keyword>
<keyword evidence="5 13" id="KW-1003">Cell membrane</keyword>
<evidence type="ECO:0000256" key="9">
    <source>
        <dbReference type="ARBA" id="ARBA00022989"/>
    </source>
</evidence>
<keyword evidence="15" id="KW-0966">Cell projection</keyword>
<dbReference type="NCBIfam" id="TIGR00328">
    <property type="entry name" value="flhB"/>
    <property type="match status" value="1"/>
</dbReference>
<dbReference type="InterPro" id="IPR029025">
    <property type="entry name" value="T3SS_substrate_exporter_C"/>
</dbReference>
<dbReference type="RefSeq" id="WP_128627151.1">
    <property type="nucleotide sequence ID" value="NZ_RKST01000011.1"/>
</dbReference>
<dbReference type="OrthoDB" id="9807950at2"/>
<evidence type="ECO:0000256" key="1">
    <source>
        <dbReference type="ARBA" id="ARBA00004651"/>
    </source>
</evidence>
<feature type="transmembrane region" description="Helical" evidence="13">
    <location>
        <begin position="187"/>
        <end position="213"/>
    </location>
</feature>
<evidence type="ECO:0000256" key="8">
    <source>
        <dbReference type="ARBA" id="ARBA00022927"/>
    </source>
</evidence>
<dbReference type="FunFam" id="3.40.1690.10:FF:000001">
    <property type="entry name" value="Flagellar biosynthetic protein FlhB"/>
    <property type="match status" value="1"/>
</dbReference>
<dbReference type="Pfam" id="PF01312">
    <property type="entry name" value="Bac_export_2"/>
    <property type="match status" value="1"/>
</dbReference>
<keyword evidence="6 13" id="KW-0812">Transmembrane</keyword>
<feature type="transmembrane region" description="Helical" evidence="13">
    <location>
        <begin position="148"/>
        <end position="167"/>
    </location>
</feature>
<dbReference type="Proteomes" id="UP000281647">
    <property type="component" value="Unassembled WGS sequence"/>
</dbReference>
<feature type="transmembrane region" description="Helical" evidence="13">
    <location>
        <begin position="86"/>
        <end position="112"/>
    </location>
</feature>
<keyword evidence="4 13" id="KW-0813">Transport</keyword>
<keyword evidence="15" id="KW-0969">Cilium</keyword>
<dbReference type="EMBL" id="RKST01000011">
    <property type="protein sequence ID" value="RUM97559.1"/>
    <property type="molecule type" value="Genomic_DNA"/>
</dbReference>
<dbReference type="Gene3D" id="3.40.1690.10">
    <property type="entry name" value="secretion proteins EscU"/>
    <property type="match status" value="1"/>
</dbReference>
<accession>A0A432V5Z0</accession>
<organism evidence="15 16">
    <name type="scientific">Borborobacter arsenicus</name>
    <dbReference type="NCBI Taxonomy" id="1851146"/>
    <lineage>
        <taxon>Bacteria</taxon>
        <taxon>Pseudomonadati</taxon>
        <taxon>Pseudomonadota</taxon>
        <taxon>Alphaproteobacteria</taxon>
        <taxon>Hyphomicrobiales</taxon>
        <taxon>Phyllobacteriaceae</taxon>
        <taxon>Borborobacter</taxon>
    </lineage>
</organism>
<comment type="subcellular location">
    <subcellularLocation>
        <location evidence="1">Cell membrane</location>
        <topology evidence="1">Multi-pass membrane protein</topology>
    </subcellularLocation>
</comment>
<comment type="similarity">
    <text evidence="2 13">Belongs to the type III secretion exporter family.</text>
</comment>
<feature type="region of interest" description="Disordered" evidence="14">
    <location>
        <begin position="1"/>
        <end position="24"/>
    </location>
</feature>
<evidence type="ECO:0000313" key="16">
    <source>
        <dbReference type="Proteomes" id="UP000281647"/>
    </source>
</evidence>
<dbReference type="PANTHER" id="PTHR30531:SF12">
    <property type="entry name" value="FLAGELLAR BIOSYNTHETIC PROTEIN FLHB"/>
    <property type="match status" value="1"/>
</dbReference>
<comment type="caution">
    <text evidence="15">The sequence shown here is derived from an EMBL/GenBank/DDBJ whole genome shotgun (WGS) entry which is preliminary data.</text>
</comment>
<keyword evidence="8 13" id="KW-0653">Protein transport</keyword>
<keyword evidence="15" id="KW-0282">Flagellum</keyword>
<dbReference type="GO" id="GO:0044780">
    <property type="term" value="P:bacterial-type flagellum assembly"/>
    <property type="evidence" value="ECO:0007669"/>
    <property type="project" value="InterPro"/>
</dbReference>